<sequence length="467" mass="48679">MSGPLSLEPGGAEQDTLAIRLAAPRRLRPRRTDDSTLALRLPRLGPDEEEISRLAAELADRIGPAVHPYEVAALLEAEGLSADVIRHRYGHPNLFSLASALYERVPRTFPEPAPASDPWRPDTVRCLLRGVLFALPGLAYLLAGPLWQPGTHLSALVVAGIVSWAWGQALGHRAHLRMTTGRREAGRTLLTGAPLGAVLATIAAAPLTGGTTVLWVVAAQSAYLAAAGVLLVLARERWLLAALSPLAVGAALLPWWEPGTLPRAGLPLLALSATLAATARALWGVLAVPAAADGPRPRLAVSLPYGLFGLAAAVLVLLEGRRHPYAVIALTVSMGPAEWLLYRYRGWSVAALRRATAPTGFLLRSAGILGLCLFAYLAPLLPAALVTGAPPTELLLLAATLWTALLLQAFGAAWPPAGICVLAAGCAGAAALLRLPPGAALPLCCGVAALCLSACALRLLGRPAPHM</sequence>
<keyword evidence="1" id="KW-1133">Transmembrane helix</keyword>
<dbReference type="Proteomes" id="UP000517694">
    <property type="component" value="Unassembled WGS sequence"/>
</dbReference>
<evidence type="ECO:0000256" key="1">
    <source>
        <dbReference type="SAM" id="Phobius"/>
    </source>
</evidence>
<feature type="transmembrane region" description="Helical" evidence="1">
    <location>
        <begin position="268"/>
        <end position="292"/>
    </location>
</feature>
<feature type="transmembrane region" description="Helical" evidence="1">
    <location>
        <begin position="238"/>
        <end position="256"/>
    </location>
</feature>
<comment type="caution">
    <text evidence="2">The sequence shown here is derived from an EMBL/GenBank/DDBJ whole genome shotgun (WGS) entry which is preliminary data.</text>
</comment>
<protein>
    <submittedName>
        <fullName evidence="2">Uncharacterized protein</fullName>
    </submittedName>
</protein>
<feature type="transmembrane region" description="Helical" evidence="1">
    <location>
        <begin position="361"/>
        <end position="382"/>
    </location>
</feature>
<feature type="transmembrane region" description="Helical" evidence="1">
    <location>
        <begin position="213"/>
        <end position="233"/>
    </location>
</feature>
<gene>
    <name evidence="2" type="ORF">H1R13_14400</name>
</gene>
<proteinExistence type="predicted"/>
<dbReference type="EMBL" id="JACMHY010000005">
    <property type="protein sequence ID" value="MBC2866133.1"/>
    <property type="molecule type" value="Genomic_DNA"/>
</dbReference>
<feature type="transmembrane region" description="Helical" evidence="1">
    <location>
        <begin position="188"/>
        <end position="207"/>
    </location>
</feature>
<feature type="transmembrane region" description="Helical" evidence="1">
    <location>
        <begin position="417"/>
        <end position="433"/>
    </location>
</feature>
<dbReference type="AlphaFoldDB" id="A0A7X1I1Y1"/>
<feature type="transmembrane region" description="Helical" evidence="1">
    <location>
        <begin position="439"/>
        <end position="460"/>
    </location>
</feature>
<accession>A0A7X1I1Y1</accession>
<keyword evidence="1" id="KW-0472">Membrane</keyword>
<feature type="transmembrane region" description="Helical" evidence="1">
    <location>
        <begin position="299"/>
        <end position="318"/>
    </location>
</feature>
<evidence type="ECO:0000313" key="2">
    <source>
        <dbReference type="EMBL" id="MBC2866133.1"/>
    </source>
</evidence>
<feature type="transmembrane region" description="Helical" evidence="1">
    <location>
        <begin position="149"/>
        <end position="167"/>
    </location>
</feature>
<keyword evidence="1" id="KW-0812">Transmembrane</keyword>
<keyword evidence="3" id="KW-1185">Reference proteome</keyword>
<name>A0A7X1I1Y1_9ACTN</name>
<dbReference type="OrthoDB" id="3696477at2"/>
<dbReference type="RefSeq" id="WP_159672836.1">
    <property type="nucleotide sequence ID" value="NZ_JACMHY010000005.1"/>
</dbReference>
<reference evidence="2 3" key="1">
    <citation type="submission" date="2020-08" db="EMBL/GenBank/DDBJ databases">
        <title>Whole-Genome Sequence of French Clinical Streptomyces mexicanus Strain Q0842.</title>
        <authorList>
            <person name="Boxberger M."/>
            <person name="La Scola B."/>
        </authorList>
    </citation>
    <scope>NUCLEOTIDE SEQUENCE [LARGE SCALE GENOMIC DNA]</scope>
    <source>
        <strain evidence="2 3">Marseille-Q0842</strain>
    </source>
</reference>
<evidence type="ECO:0000313" key="3">
    <source>
        <dbReference type="Proteomes" id="UP000517694"/>
    </source>
</evidence>
<organism evidence="2 3">
    <name type="scientific">Streptomyces mexicanus</name>
    <dbReference type="NCBI Taxonomy" id="178566"/>
    <lineage>
        <taxon>Bacteria</taxon>
        <taxon>Bacillati</taxon>
        <taxon>Actinomycetota</taxon>
        <taxon>Actinomycetes</taxon>
        <taxon>Kitasatosporales</taxon>
        <taxon>Streptomycetaceae</taxon>
        <taxon>Streptomyces</taxon>
    </lineage>
</organism>
<feature type="transmembrane region" description="Helical" evidence="1">
    <location>
        <begin position="324"/>
        <end position="341"/>
    </location>
</feature>